<dbReference type="SUPFAM" id="SSF48508">
    <property type="entry name" value="Nuclear receptor ligand-binding domain"/>
    <property type="match status" value="1"/>
</dbReference>
<dbReference type="Gene3D" id="1.10.565.10">
    <property type="entry name" value="Retinoid X Receptor"/>
    <property type="match status" value="1"/>
</dbReference>
<protein>
    <submittedName>
        <fullName evidence="4">Uncharacterized protein</fullName>
    </submittedName>
</protein>
<proteinExistence type="predicted"/>
<evidence type="ECO:0000256" key="1">
    <source>
        <dbReference type="ARBA" id="ARBA00023015"/>
    </source>
</evidence>
<evidence type="ECO:0000313" key="5">
    <source>
        <dbReference type="Proteomes" id="UP001328107"/>
    </source>
</evidence>
<evidence type="ECO:0000256" key="2">
    <source>
        <dbReference type="ARBA" id="ARBA00023163"/>
    </source>
</evidence>
<organism evidence="4 5">
    <name type="scientific">Pristionchus mayeri</name>
    <dbReference type="NCBI Taxonomy" id="1317129"/>
    <lineage>
        <taxon>Eukaryota</taxon>
        <taxon>Metazoa</taxon>
        <taxon>Ecdysozoa</taxon>
        <taxon>Nematoda</taxon>
        <taxon>Chromadorea</taxon>
        <taxon>Rhabditida</taxon>
        <taxon>Rhabditina</taxon>
        <taxon>Diplogasteromorpha</taxon>
        <taxon>Diplogasteroidea</taxon>
        <taxon>Neodiplogasteridae</taxon>
        <taxon>Pristionchus</taxon>
    </lineage>
</organism>
<accession>A0AAN5CA39</accession>
<gene>
    <name evidence="4" type="ORF">PMAYCL1PPCAC_03891</name>
</gene>
<dbReference type="EMBL" id="BTRK01000001">
    <property type="protein sequence ID" value="GMR33696.1"/>
    <property type="molecule type" value="Genomic_DNA"/>
</dbReference>
<dbReference type="PANTHER" id="PTHR24083">
    <property type="entry name" value="NUCLEAR HORMONE RECEPTOR"/>
    <property type="match status" value="1"/>
</dbReference>
<name>A0AAN5CA39_9BILA</name>
<dbReference type="AlphaFoldDB" id="A0AAN5CA39"/>
<evidence type="ECO:0000256" key="3">
    <source>
        <dbReference type="ARBA" id="ARBA00023170"/>
    </source>
</evidence>
<dbReference type="InterPro" id="IPR050274">
    <property type="entry name" value="Nuclear_hormone_rcpt_NR2"/>
</dbReference>
<keyword evidence="5" id="KW-1185">Reference proteome</keyword>
<keyword evidence="1" id="KW-0805">Transcription regulation</keyword>
<reference evidence="5" key="1">
    <citation type="submission" date="2022-10" db="EMBL/GenBank/DDBJ databases">
        <title>Genome assembly of Pristionchus species.</title>
        <authorList>
            <person name="Yoshida K."/>
            <person name="Sommer R.J."/>
        </authorList>
    </citation>
    <scope>NUCLEOTIDE SEQUENCE [LARGE SCALE GENOMIC DNA]</scope>
    <source>
        <strain evidence="5">RS5460</strain>
    </source>
</reference>
<keyword evidence="2" id="KW-0804">Transcription</keyword>
<dbReference type="Proteomes" id="UP001328107">
    <property type="component" value="Unassembled WGS sequence"/>
</dbReference>
<sequence length="219" mass="25026">EKYQDVLILSHPKPIESLLDKIMLDLLILENAHDRLRTSSYCPKFVEGLKIEEFILGPSKLGVTFHPMKSQAYEPTSANLVTVEVVIKNKICMDLSNFDYANKKLWMFHDVIYSIEFIKALSVYQQLEDCSKRALIASALACSNFKAAFYSYTHYSDRTYYPDGGTMSWSKEIQAQAPGSTRMHTGIIAAIREAKLDVREYTLLKMIIVLNPRKLEAMN</sequence>
<comment type="caution">
    <text evidence="4">The sequence shown here is derived from an EMBL/GenBank/DDBJ whole genome shotgun (WGS) entry which is preliminary data.</text>
</comment>
<feature type="non-terminal residue" evidence="4">
    <location>
        <position position="1"/>
    </location>
</feature>
<dbReference type="InterPro" id="IPR035500">
    <property type="entry name" value="NHR-like_dom_sf"/>
</dbReference>
<keyword evidence="3" id="KW-0675">Receptor</keyword>
<evidence type="ECO:0000313" key="4">
    <source>
        <dbReference type="EMBL" id="GMR33696.1"/>
    </source>
</evidence>